<dbReference type="GO" id="GO:0008615">
    <property type="term" value="P:pyridoxine biosynthetic process"/>
    <property type="evidence" value="ECO:0007669"/>
    <property type="project" value="InterPro"/>
</dbReference>
<dbReference type="AlphaFoldDB" id="A0A1I6KI68"/>
<dbReference type="GO" id="GO:0010181">
    <property type="term" value="F:FMN binding"/>
    <property type="evidence" value="ECO:0007669"/>
    <property type="project" value="InterPro"/>
</dbReference>
<keyword evidence="4" id="KW-0560">Oxidoreductase</keyword>
<evidence type="ECO:0000256" key="2">
    <source>
        <dbReference type="ARBA" id="ARBA00022630"/>
    </source>
</evidence>
<dbReference type="SUPFAM" id="SSF50475">
    <property type="entry name" value="FMN-binding split barrel"/>
    <property type="match status" value="1"/>
</dbReference>
<gene>
    <name evidence="6" type="ORF">SAMN04488010_3702</name>
</gene>
<reference evidence="7" key="1">
    <citation type="submission" date="2016-10" db="EMBL/GenBank/DDBJ databases">
        <authorList>
            <person name="Varghese N."/>
            <person name="Submissions S."/>
        </authorList>
    </citation>
    <scope>NUCLEOTIDE SEQUENCE [LARGE SCALE GENOMIC DNA]</scope>
    <source>
        <strain evidence="7">DSM 19891</strain>
    </source>
</reference>
<keyword evidence="2" id="KW-0285">Flavoprotein</keyword>
<proteinExistence type="predicted"/>
<dbReference type="Proteomes" id="UP000199462">
    <property type="component" value="Unassembled WGS sequence"/>
</dbReference>
<dbReference type="EMBL" id="FOYX01000005">
    <property type="protein sequence ID" value="SFR90942.1"/>
    <property type="molecule type" value="Genomic_DNA"/>
</dbReference>
<dbReference type="Gene3D" id="2.30.110.10">
    <property type="entry name" value="Electron Transport, Fmn-binding Protein, Chain A"/>
    <property type="match status" value="1"/>
</dbReference>
<evidence type="ECO:0000313" key="6">
    <source>
        <dbReference type="EMBL" id="SFR90942.1"/>
    </source>
</evidence>
<evidence type="ECO:0000256" key="4">
    <source>
        <dbReference type="ARBA" id="ARBA00023002"/>
    </source>
</evidence>
<feature type="domain" description="Pyridoxamine 5'-phosphate oxidase Alr4036 family FMN-binding" evidence="5">
    <location>
        <begin position="9"/>
        <end position="96"/>
    </location>
</feature>
<dbReference type="RefSeq" id="WP_091905420.1">
    <property type="nucleotide sequence ID" value="NZ_CAXBNS010000014.1"/>
</dbReference>
<dbReference type="InterPro" id="IPR000659">
    <property type="entry name" value="Pyridox_Oxase"/>
</dbReference>
<keyword evidence="7" id="KW-1185">Reference proteome</keyword>
<dbReference type="PANTHER" id="PTHR10851:SF3">
    <property type="entry name" value="PYRIDOXINE_PYRIDOXAMINE 5'-PHOSPHATE OXIDASE 2"/>
    <property type="match status" value="1"/>
</dbReference>
<dbReference type="InterPro" id="IPR024624">
    <property type="entry name" value="Pyridox_Oxase_Alr4036_FMN-bd"/>
</dbReference>
<dbReference type="STRING" id="440514.SAMN04488010_3702"/>
<keyword evidence="3" id="KW-0288">FMN</keyword>
<accession>A0A1I6KI68</accession>
<evidence type="ECO:0000256" key="3">
    <source>
        <dbReference type="ARBA" id="ARBA00022643"/>
    </source>
</evidence>
<dbReference type="GO" id="GO:0004733">
    <property type="term" value="F:pyridoxamine phosphate oxidase activity"/>
    <property type="evidence" value="ECO:0007669"/>
    <property type="project" value="InterPro"/>
</dbReference>
<organism evidence="6 7">
    <name type="scientific">Maribacter stanieri</name>
    <dbReference type="NCBI Taxonomy" id="440514"/>
    <lineage>
        <taxon>Bacteria</taxon>
        <taxon>Pseudomonadati</taxon>
        <taxon>Bacteroidota</taxon>
        <taxon>Flavobacteriia</taxon>
        <taxon>Flavobacteriales</taxon>
        <taxon>Flavobacteriaceae</taxon>
        <taxon>Maribacter</taxon>
    </lineage>
</organism>
<evidence type="ECO:0000256" key="1">
    <source>
        <dbReference type="ARBA" id="ARBA00001917"/>
    </source>
</evidence>
<dbReference type="InterPro" id="IPR012349">
    <property type="entry name" value="Split_barrel_FMN-bd"/>
</dbReference>
<dbReference type="Pfam" id="PF12766">
    <property type="entry name" value="Pyridox_oxase_2"/>
    <property type="match status" value="1"/>
</dbReference>
<name>A0A1I6KI68_9FLAO</name>
<evidence type="ECO:0000259" key="5">
    <source>
        <dbReference type="Pfam" id="PF12766"/>
    </source>
</evidence>
<comment type="cofactor">
    <cofactor evidence="1">
        <name>FMN</name>
        <dbReference type="ChEBI" id="CHEBI:58210"/>
    </cofactor>
</comment>
<evidence type="ECO:0000313" key="7">
    <source>
        <dbReference type="Proteomes" id="UP000199462"/>
    </source>
</evidence>
<sequence>MIDSFFEELNSEIKKGVTEKGHPFRFITMATVGNEPVARLRTVVLREVSKELILSVYTDNRTKKIQHIKTNNLVSFLLYHPEKMLQLKVEGIANIVTDTKRLTATWNNIQPNSRKDYITDNSPGSFIKNPEHVEYLEDQNYFTILDITPTKIEYLKLQRPNHIRVLFVKTNDKWNGEFLVP</sequence>
<protein>
    <submittedName>
        <fullName evidence="6">Pyridoxine/pyridoxamine 5'-phosphate oxidase</fullName>
    </submittedName>
</protein>
<dbReference type="PANTHER" id="PTHR10851">
    <property type="entry name" value="PYRIDOXINE-5-PHOSPHATE OXIDASE"/>
    <property type="match status" value="1"/>
</dbReference>